<sequence length="576" mass="59691">VVSLRTAPLWGPPPDPRGPGHGRAGRRLGRRYAEAFAELAGALCAPEDPAAGPRGAAGPRRRFTEGLYALADLALDHGGLAGWLLSGTAPRVLEAACRAPGAPRAVRAARVADLLLACERLERALRPLGLDWYHPAPGPGDPHAPAGTAGPPATRRAGGLLGVDLCHAVGGGPAALPGLVAHHRRGTPLLVTEYGVRLREHYLGSAAEAARALRRPAEARTVAPGAAGAPVRALLAAFGLHLARETYARAELVVPGNVHARRWQLRCGAENGRTRLVYPGMDARPFEAPGEAPAPGAVRITRSGEPGDPAADSLVWVGRVEPSRDLVGLLHAFDEVRRVRPATRLHLVADPGRGPADPRYAAHCRDLAARLLPATGTDPAPVVLHSIGDPDVPGPAAAWALGSVAVLPSAVEGFPIPLIEAMFCARATVSTDVGAVREVIGGTGPIVPPGRPDALAAACLELLADPDRRARLGAAARCRALELFTVERNLAAFRSMYMEMAARIAAHRAVDPTAPSSPVPDDPSGAFDPVVPFARTPEFHLAAGLPPEGRADEPTTEDGAPAPAVVAAFPGGGERV</sequence>
<dbReference type="Pfam" id="PF11997">
    <property type="entry name" value="DUF3492"/>
    <property type="match status" value="1"/>
</dbReference>
<comment type="caution">
    <text evidence="4">The sequence shown here is derived from an EMBL/GenBank/DDBJ whole genome shotgun (WGS) entry which is preliminary data.</text>
</comment>
<evidence type="ECO:0000313" key="4">
    <source>
        <dbReference type="EMBL" id="MBB0245949.1"/>
    </source>
</evidence>
<evidence type="ECO:0000259" key="3">
    <source>
        <dbReference type="Pfam" id="PF11997"/>
    </source>
</evidence>
<gene>
    <name evidence="4" type="ORF">FNQ90_18005</name>
</gene>
<dbReference type="PANTHER" id="PTHR12526">
    <property type="entry name" value="GLYCOSYLTRANSFERASE"/>
    <property type="match status" value="1"/>
</dbReference>
<dbReference type="InterPro" id="IPR022622">
    <property type="entry name" value="DUF3492"/>
</dbReference>
<proteinExistence type="predicted"/>
<dbReference type="PANTHER" id="PTHR12526:SF636">
    <property type="entry name" value="BLL3647 PROTEIN"/>
    <property type="match status" value="1"/>
</dbReference>
<evidence type="ECO:0000256" key="1">
    <source>
        <dbReference type="ARBA" id="ARBA00021292"/>
    </source>
</evidence>
<keyword evidence="5" id="KW-1185">Reference proteome</keyword>
<dbReference type="AlphaFoldDB" id="A0A7W3Y2M6"/>
<dbReference type="Pfam" id="PF13692">
    <property type="entry name" value="Glyco_trans_1_4"/>
    <property type="match status" value="1"/>
</dbReference>
<protein>
    <recommendedName>
        <fullName evidence="1">D-inositol 3-phosphate glycosyltransferase</fullName>
    </recommendedName>
</protein>
<dbReference type="EMBL" id="VKHT01000670">
    <property type="protein sequence ID" value="MBB0245949.1"/>
    <property type="molecule type" value="Genomic_DNA"/>
</dbReference>
<keyword evidence="4" id="KW-0808">Transferase</keyword>
<dbReference type="SUPFAM" id="SSF53756">
    <property type="entry name" value="UDP-Glycosyltransferase/glycogen phosphorylase"/>
    <property type="match status" value="1"/>
</dbReference>
<feature type="region of interest" description="Disordered" evidence="2">
    <location>
        <begin position="543"/>
        <end position="562"/>
    </location>
</feature>
<dbReference type="GO" id="GO:0016757">
    <property type="term" value="F:glycosyltransferase activity"/>
    <property type="evidence" value="ECO:0007669"/>
    <property type="project" value="TreeGrafter"/>
</dbReference>
<organism evidence="4 5">
    <name type="scientific">Streptomyces alkaliphilus</name>
    <dbReference type="NCBI Taxonomy" id="1472722"/>
    <lineage>
        <taxon>Bacteria</taxon>
        <taxon>Bacillati</taxon>
        <taxon>Actinomycetota</taxon>
        <taxon>Actinomycetes</taxon>
        <taxon>Kitasatosporales</taxon>
        <taxon>Streptomycetaceae</taxon>
        <taxon>Streptomyces</taxon>
    </lineage>
</organism>
<feature type="non-terminal residue" evidence="4">
    <location>
        <position position="1"/>
    </location>
</feature>
<evidence type="ECO:0000256" key="2">
    <source>
        <dbReference type="SAM" id="MobiDB-lite"/>
    </source>
</evidence>
<reference evidence="5" key="1">
    <citation type="submission" date="2019-10" db="EMBL/GenBank/DDBJ databases">
        <title>Streptomyces sp. nov., a novel actinobacterium isolated from alkaline environment.</title>
        <authorList>
            <person name="Golinska P."/>
        </authorList>
    </citation>
    <scope>NUCLEOTIDE SEQUENCE [LARGE SCALE GENOMIC DNA]</scope>
    <source>
        <strain evidence="5">DSM 42118</strain>
    </source>
</reference>
<accession>A0A7W3Y2M6</accession>
<dbReference type="RefSeq" id="WP_182607365.1">
    <property type="nucleotide sequence ID" value="NZ_VKHT01000670.1"/>
</dbReference>
<dbReference type="Proteomes" id="UP000538929">
    <property type="component" value="Unassembled WGS sequence"/>
</dbReference>
<feature type="domain" description="DUF3492" evidence="3">
    <location>
        <begin position="161"/>
        <end position="270"/>
    </location>
</feature>
<evidence type="ECO:0000313" key="5">
    <source>
        <dbReference type="Proteomes" id="UP000538929"/>
    </source>
</evidence>
<feature type="region of interest" description="Disordered" evidence="2">
    <location>
        <begin position="1"/>
        <end position="25"/>
    </location>
</feature>
<name>A0A7W3Y2M6_9ACTN</name>
<dbReference type="Gene3D" id="3.40.50.2000">
    <property type="entry name" value="Glycogen Phosphorylase B"/>
    <property type="match status" value="1"/>
</dbReference>